<organism evidence="1 2">
    <name type="scientific">Shewanella algicola</name>
    <dbReference type="NCBI Taxonomy" id="640633"/>
    <lineage>
        <taxon>Bacteria</taxon>
        <taxon>Pseudomonadati</taxon>
        <taxon>Pseudomonadota</taxon>
        <taxon>Gammaproteobacteria</taxon>
        <taxon>Alteromonadales</taxon>
        <taxon>Shewanellaceae</taxon>
        <taxon>Shewanella</taxon>
    </lineage>
</organism>
<evidence type="ECO:0000313" key="2">
    <source>
        <dbReference type="Proteomes" id="UP001139408"/>
    </source>
</evidence>
<accession>A0A9X1ZHF4</accession>
<evidence type="ECO:0000313" key="1">
    <source>
        <dbReference type="EMBL" id="MCL1106933.1"/>
    </source>
</evidence>
<reference evidence="1" key="1">
    <citation type="submission" date="2022-01" db="EMBL/GenBank/DDBJ databases">
        <title>Whole genome-based taxonomy of the Shewanellaceae.</title>
        <authorList>
            <person name="Martin-Rodriguez A.J."/>
        </authorList>
    </citation>
    <scope>NUCLEOTIDE SEQUENCE</scope>
    <source>
        <strain evidence="1">DSM 23803</strain>
    </source>
</reference>
<dbReference type="AlphaFoldDB" id="A0A9X1ZHF4"/>
<gene>
    <name evidence="1" type="ORF">L2749_17020</name>
</gene>
<keyword evidence="2" id="KW-1185">Reference proteome</keyword>
<proteinExistence type="predicted"/>
<sequence length="148" mass="16482">MKCKFELIPTIGINPIKLGESRASIADLMNATPDSFMKTPMSKYPTDAFFDSGFQIFYDGDNPIVDSIELSRGCGFEVMLSGVSVLEVPVEEVLVKVKEVTGIKPITEDDGYSYEIPKLGLWFWRPDNESDEEEGMYFSTVGIETADT</sequence>
<name>A0A9X1ZHF4_9GAMM</name>
<dbReference type="Proteomes" id="UP001139408">
    <property type="component" value="Unassembled WGS sequence"/>
</dbReference>
<protein>
    <submittedName>
        <fullName evidence="1">Uncharacterized protein</fullName>
    </submittedName>
</protein>
<comment type="caution">
    <text evidence="1">The sequence shown here is derived from an EMBL/GenBank/DDBJ whole genome shotgun (WGS) entry which is preliminary data.</text>
</comment>
<dbReference type="RefSeq" id="WP_188926214.1">
    <property type="nucleotide sequence ID" value="NZ_BMQI01000042.1"/>
</dbReference>
<dbReference type="EMBL" id="JAKILJ010000045">
    <property type="protein sequence ID" value="MCL1106933.1"/>
    <property type="molecule type" value="Genomic_DNA"/>
</dbReference>